<dbReference type="Gene3D" id="2.10.260.10">
    <property type="match status" value="1"/>
</dbReference>
<accession>A0A2H0WUU0</accession>
<dbReference type="InterPro" id="IPR037914">
    <property type="entry name" value="SpoVT-AbrB_sf"/>
</dbReference>
<dbReference type="GO" id="GO:0003677">
    <property type="term" value="F:DNA binding"/>
    <property type="evidence" value="ECO:0007669"/>
    <property type="project" value="UniProtKB-UniRule"/>
</dbReference>
<dbReference type="Proteomes" id="UP000229080">
    <property type="component" value="Unassembled WGS sequence"/>
</dbReference>
<proteinExistence type="predicted"/>
<reference evidence="4" key="1">
    <citation type="submission" date="2017-09" db="EMBL/GenBank/DDBJ databases">
        <title>Depth-based differentiation of microbial function through sediment-hosted aquifers and enrichment of novel symbionts in the deep terrestrial subsurface.</title>
        <authorList>
            <person name="Probst A.J."/>
            <person name="Ladd B."/>
            <person name="Jarett J.K."/>
            <person name="Geller-Mcgrath D.E."/>
            <person name="Sieber C.M.K."/>
            <person name="Emerson J.B."/>
            <person name="Anantharaman K."/>
            <person name="Thomas B.C."/>
            <person name="Malmstrom R."/>
            <person name="Stieglmeier M."/>
            <person name="Klingl A."/>
            <person name="Woyke T."/>
            <person name="Ryan C.M."/>
            <person name="Banfield J.F."/>
        </authorList>
    </citation>
    <scope>NUCLEOTIDE SEQUENCE [LARGE SCALE GENOMIC DNA]</scope>
</reference>
<evidence type="ECO:0000313" key="3">
    <source>
        <dbReference type="EMBL" id="PIS16371.1"/>
    </source>
</evidence>
<feature type="domain" description="SpoVT-AbrB" evidence="2">
    <location>
        <begin position="8"/>
        <end position="52"/>
    </location>
</feature>
<organism evidence="3 4">
    <name type="scientific">Candidatus Portnoybacteria bacterium CG09_land_8_20_14_0_10_44_13</name>
    <dbReference type="NCBI Taxonomy" id="1974811"/>
    <lineage>
        <taxon>Bacteria</taxon>
        <taxon>Candidatus Portnoyibacteriota</taxon>
    </lineage>
</organism>
<dbReference type="AlphaFoldDB" id="A0A2H0WUU0"/>
<sequence length="83" mass="9501">MREQIKEIKTATITEKGQICIPAISRVKGFKEGSKISIIVYENKIELRPMKKLSDAMMAMLASEEVLAKSWNTKEEDEAWKDL</sequence>
<gene>
    <name evidence="3" type="ORF">COT61_04330</name>
</gene>
<name>A0A2H0WUU0_9BACT</name>
<evidence type="ECO:0000256" key="1">
    <source>
        <dbReference type="PROSITE-ProRule" id="PRU01076"/>
    </source>
</evidence>
<dbReference type="NCBIfam" id="TIGR01439">
    <property type="entry name" value="lp_hng_hel_AbrB"/>
    <property type="match status" value="1"/>
</dbReference>
<comment type="caution">
    <text evidence="3">The sequence shown here is derived from an EMBL/GenBank/DDBJ whole genome shotgun (WGS) entry which is preliminary data.</text>
</comment>
<evidence type="ECO:0000313" key="4">
    <source>
        <dbReference type="Proteomes" id="UP000229080"/>
    </source>
</evidence>
<keyword evidence="1" id="KW-0238">DNA-binding</keyword>
<dbReference type="EMBL" id="PEZF01000147">
    <property type="protein sequence ID" value="PIS16371.1"/>
    <property type="molecule type" value="Genomic_DNA"/>
</dbReference>
<dbReference type="SUPFAM" id="SSF89447">
    <property type="entry name" value="AbrB/MazE/MraZ-like"/>
    <property type="match status" value="1"/>
</dbReference>
<evidence type="ECO:0000259" key="2">
    <source>
        <dbReference type="PROSITE" id="PS51740"/>
    </source>
</evidence>
<protein>
    <submittedName>
        <fullName evidence="3">AbrB family transcriptional regulator</fullName>
    </submittedName>
</protein>
<dbReference type="PROSITE" id="PS51740">
    <property type="entry name" value="SPOVT_ABRB"/>
    <property type="match status" value="1"/>
</dbReference>
<dbReference type="InterPro" id="IPR007159">
    <property type="entry name" value="SpoVT-AbrB_dom"/>
</dbReference>